<evidence type="ECO:0000313" key="3">
    <source>
        <dbReference type="Proteomes" id="UP000076502"/>
    </source>
</evidence>
<feature type="region of interest" description="Disordered" evidence="1">
    <location>
        <begin position="215"/>
        <end position="261"/>
    </location>
</feature>
<feature type="region of interest" description="Disordered" evidence="1">
    <location>
        <begin position="304"/>
        <end position="331"/>
    </location>
</feature>
<evidence type="ECO:0000256" key="1">
    <source>
        <dbReference type="SAM" id="MobiDB-lite"/>
    </source>
</evidence>
<protein>
    <submittedName>
        <fullName evidence="2">Uncharacterized protein</fullName>
    </submittedName>
</protein>
<name>A0A154NZB7_DUFNO</name>
<feature type="compositionally biased region" description="Basic residues" evidence="1">
    <location>
        <begin position="66"/>
        <end position="78"/>
    </location>
</feature>
<gene>
    <name evidence="2" type="ORF">WN55_09721</name>
</gene>
<dbReference type="EMBL" id="KQ434783">
    <property type="protein sequence ID" value="KZC04922.1"/>
    <property type="molecule type" value="Genomic_DNA"/>
</dbReference>
<keyword evidence="3" id="KW-1185">Reference proteome</keyword>
<feature type="region of interest" description="Disordered" evidence="1">
    <location>
        <begin position="1"/>
        <end position="20"/>
    </location>
</feature>
<feature type="non-terminal residue" evidence="2">
    <location>
        <position position="1"/>
    </location>
</feature>
<feature type="region of interest" description="Disordered" evidence="1">
    <location>
        <begin position="494"/>
        <end position="571"/>
    </location>
</feature>
<dbReference type="AlphaFoldDB" id="A0A154NZB7"/>
<organism evidence="2 3">
    <name type="scientific">Dufourea novaeangliae</name>
    <name type="common">Sweat bee</name>
    <dbReference type="NCBI Taxonomy" id="178035"/>
    <lineage>
        <taxon>Eukaryota</taxon>
        <taxon>Metazoa</taxon>
        <taxon>Ecdysozoa</taxon>
        <taxon>Arthropoda</taxon>
        <taxon>Hexapoda</taxon>
        <taxon>Insecta</taxon>
        <taxon>Pterygota</taxon>
        <taxon>Neoptera</taxon>
        <taxon>Endopterygota</taxon>
        <taxon>Hymenoptera</taxon>
        <taxon>Apocrita</taxon>
        <taxon>Aculeata</taxon>
        <taxon>Apoidea</taxon>
        <taxon>Anthophila</taxon>
        <taxon>Halictidae</taxon>
        <taxon>Rophitinae</taxon>
        <taxon>Dufourea</taxon>
    </lineage>
</organism>
<reference evidence="2 3" key="1">
    <citation type="submission" date="2015-07" db="EMBL/GenBank/DDBJ databases">
        <title>The genome of Dufourea novaeangliae.</title>
        <authorList>
            <person name="Pan H."/>
            <person name="Kapheim K."/>
        </authorList>
    </citation>
    <scope>NUCLEOTIDE SEQUENCE [LARGE SCALE GENOMIC DNA]</scope>
    <source>
        <strain evidence="2">0120121106</strain>
        <tissue evidence="2">Whole body</tissue>
    </source>
</reference>
<feature type="region of interest" description="Disordered" evidence="1">
    <location>
        <begin position="66"/>
        <end position="88"/>
    </location>
</feature>
<evidence type="ECO:0000313" key="2">
    <source>
        <dbReference type="EMBL" id="KZC04922.1"/>
    </source>
</evidence>
<accession>A0A154NZB7</accession>
<sequence length="571" mass="63388">RRLQTKDQPLQPRNDNGTDISKITFTTLRPEVTSFSSVARSSVHVHLRKGASKVRPSRSMSFRLRKSRNKGARRRRQLQKNGGNTVRVGRSYEIGDNRIDHQVESVQGPPEAFEDGAVHIEPVYRVTKNKNILDSILNVLRRVINPPKSVGPLVGPFHFPGIGDNVYIRLLEQDQPDNLVIRLVSHLPVSDIETTLDKDIISAAELAKHSAIPSIGHDHESLAPSSNSHGTSYGGHGPVKAKKMSPDSTLSASNDATEVSKQRTISEIASQVKVPYVSRTYKMVNLQNADQTTDQRLVRHRKRVQHFDVSSKPGEQKNNTRNIQGHRGNRYQDSVEHSYQFPLTNYSDLAIPLRGNIQESYFSRPVNVSTSQHMAQLGPILPLKSPISDRYTINNSNGSVENGPRYSLEFTSKKMRYLNLDGTVETPEDEPIKDEGFKPVITNPMPKLIRSVGKWEPLRGASLRPRGENKLSVNVNGQQKNFLDRSDSDAILDTSEESSQDGGHRGIGTDTGNIATNTQGTKFSNCSHGENEKSEMNNSTGIVRPATVKSVFGGASQKPRLESLQPERGLE</sequence>
<feature type="compositionally biased region" description="Polar residues" evidence="1">
    <location>
        <begin position="510"/>
        <end position="528"/>
    </location>
</feature>
<proteinExistence type="predicted"/>
<dbReference type="Proteomes" id="UP000076502">
    <property type="component" value="Unassembled WGS sequence"/>
</dbReference>
<feature type="compositionally biased region" description="Polar residues" evidence="1">
    <location>
        <begin position="246"/>
        <end position="261"/>
    </location>
</feature>